<organism evidence="1 2">
    <name type="scientific">Stenomitos frigidus AS-A4</name>
    <dbReference type="NCBI Taxonomy" id="2933935"/>
    <lineage>
        <taxon>Bacteria</taxon>
        <taxon>Bacillati</taxon>
        <taxon>Cyanobacteriota</taxon>
        <taxon>Cyanophyceae</taxon>
        <taxon>Leptolyngbyales</taxon>
        <taxon>Leptolyngbyaceae</taxon>
        <taxon>Stenomitos</taxon>
    </lineage>
</organism>
<gene>
    <name evidence="1" type="ORF">NDI38_15205</name>
</gene>
<accession>A0ABV0KKK7</accession>
<sequence>MPMDILQIYPRLPPTIDGIGDYAMTLAKGLSQCNIRTYFMTAHQEKMFGDERFPIVPLHTHSPQAFVDAIPQHIQAVILHFSDYPYDAKRGIPVWLVRALETMKQQRSLRLLVMFHEFPSFYLLKKTFYLFPWQRSVAWQLAQLADVIITNNAVTKTLIAKYFLAKDKQPPILNLPVFSNIGELEKLLPLEQRQRRLIVFGTPGRRARIYQRSQAMLKNCCQLLGIEEICDIGSPLHLDQSTLAGIPLVEMGEQPAARISQLMSDSLAGIVYSTDNGRLAKSGVFATYCAHGLVPIVTQEKATLLDGLQAETNFLFAGMQAESLAMERLQAIADAAHQWYVTHNQASTFKSFLLQLSALSKP</sequence>
<evidence type="ECO:0008006" key="3">
    <source>
        <dbReference type="Google" id="ProtNLM"/>
    </source>
</evidence>
<evidence type="ECO:0000313" key="1">
    <source>
        <dbReference type="EMBL" id="MEP1059786.1"/>
    </source>
</evidence>
<protein>
    <recommendedName>
        <fullName evidence="3">Glycosyltransferase subfamily 4-like N-terminal domain-containing protein</fullName>
    </recommendedName>
</protein>
<evidence type="ECO:0000313" key="2">
    <source>
        <dbReference type="Proteomes" id="UP001476950"/>
    </source>
</evidence>
<dbReference type="Proteomes" id="UP001476950">
    <property type="component" value="Unassembled WGS sequence"/>
</dbReference>
<comment type="caution">
    <text evidence="1">The sequence shown here is derived from an EMBL/GenBank/DDBJ whole genome shotgun (WGS) entry which is preliminary data.</text>
</comment>
<keyword evidence="2" id="KW-1185">Reference proteome</keyword>
<dbReference type="EMBL" id="JAMPLM010000013">
    <property type="protein sequence ID" value="MEP1059786.1"/>
    <property type="molecule type" value="Genomic_DNA"/>
</dbReference>
<name>A0ABV0KKK7_9CYAN</name>
<reference evidence="1 2" key="1">
    <citation type="submission" date="2022-04" db="EMBL/GenBank/DDBJ databases">
        <title>Positive selection, recombination, and allopatry shape intraspecific diversity of widespread and dominant cyanobacteria.</title>
        <authorList>
            <person name="Wei J."/>
            <person name="Shu W."/>
            <person name="Hu C."/>
        </authorList>
    </citation>
    <scope>NUCLEOTIDE SEQUENCE [LARGE SCALE GENOMIC DNA]</scope>
    <source>
        <strain evidence="1 2">AS-A4</strain>
    </source>
</reference>
<proteinExistence type="predicted"/>
<dbReference type="SUPFAM" id="SSF53756">
    <property type="entry name" value="UDP-Glycosyltransferase/glycogen phosphorylase"/>
    <property type="match status" value="1"/>
</dbReference>